<evidence type="ECO:0000313" key="1">
    <source>
        <dbReference type="EMBL" id="CAJ2662875.1"/>
    </source>
</evidence>
<dbReference type="EMBL" id="CASHSV030000409">
    <property type="protein sequence ID" value="CAJ2662875.1"/>
    <property type="molecule type" value="Genomic_DNA"/>
</dbReference>
<gene>
    <name evidence="1" type="ORF">MILVUS5_LOCUS28405</name>
</gene>
<keyword evidence="2" id="KW-1185">Reference proteome</keyword>
<organism evidence="1 2">
    <name type="scientific">Trifolium pratense</name>
    <name type="common">Red clover</name>
    <dbReference type="NCBI Taxonomy" id="57577"/>
    <lineage>
        <taxon>Eukaryota</taxon>
        <taxon>Viridiplantae</taxon>
        <taxon>Streptophyta</taxon>
        <taxon>Embryophyta</taxon>
        <taxon>Tracheophyta</taxon>
        <taxon>Spermatophyta</taxon>
        <taxon>Magnoliopsida</taxon>
        <taxon>eudicotyledons</taxon>
        <taxon>Gunneridae</taxon>
        <taxon>Pentapetalae</taxon>
        <taxon>rosids</taxon>
        <taxon>fabids</taxon>
        <taxon>Fabales</taxon>
        <taxon>Fabaceae</taxon>
        <taxon>Papilionoideae</taxon>
        <taxon>50 kb inversion clade</taxon>
        <taxon>NPAAA clade</taxon>
        <taxon>Hologalegina</taxon>
        <taxon>IRL clade</taxon>
        <taxon>Trifolieae</taxon>
        <taxon>Trifolium</taxon>
    </lineage>
</organism>
<proteinExistence type="predicted"/>
<reference evidence="1" key="1">
    <citation type="submission" date="2023-10" db="EMBL/GenBank/DDBJ databases">
        <authorList>
            <person name="Rodriguez Cubillos JULIANA M."/>
            <person name="De Vega J."/>
        </authorList>
    </citation>
    <scope>NUCLEOTIDE SEQUENCE</scope>
</reference>
<accession>A0ACB0L2T4</accession>
<comment type="caution">
    <text evidence="1">The sequence shown here is derived from an EMBL/GenBank/DDBJ whole genome shotgun (WGS) entry which is preliminary data.</text>
</comment>
<protein>
    <submittedName>
        <fullName evidence="1">Uncharacterized protein</fullName>
    </submittedName>
</protein>
<evidence type="ECO:0000313" key="2">
    <source>
        <dbReference type="Proteomes" id="UP001177021"/>
    </source>
</evidence>
<name>A0ACB0L2T4_TRIPR</name>
<sequence>MEKGGEATIDLKRDGIEDLSGRVHLLPGRVHILEEGYSKELLFLFLLTTLVLFWERKIRLKNPVKALILGRLVLRLMILRIGTMTMFLLRILFQFVLPICIGFDFFLLHSVSLSLLWWLFFFVFVFSQMAEEFMYDLFVHTRLTFVSDCS</sequence>
<dbReference type="Proteomes" id="UP001177021">
    <property type="component" value="Unassembled WGS sequence"/>
</dbReference>